<dbReference type="OrthoDB" id="5337294at2"/>
<dbReference type="PATRIC" id="fig|1172190.3.peg.687"/>
<name>T0JSZ8_9BACT</name>
<dbReference type="STRING" id="1172190.M947_03535"/>
<evidence type="ECO:0000256" key="7">
    <source>
        <dbReference type="ARBA" id="ARBA00023237"/>
    </source>
</evidence>
<dbReference type="InterPro" id="IPR036942">
    <property type="entry name" value="Beta-barrel_TonB_sf"/>
</dbReference>
<reference evidence="9 10" key="1">
    <citation type="submission" date="2013-07" db="EMBL/GenBank/DDBJ databases">
        <title>Sulfurimonas hongkongensis AST-10 Genome Sequencing.</title>
        <authorList>
            <person name="Cai L."/>
            <person name="Zhang T."/>
        </authorList>
    </citation>
    <scope>NUCLEOTIDE SEQUENCE [LARGE SCALE GENOMIC DNA]</scope>
    <source>
        <strain evidence="9 10">AST-10</strain>
    </source>
</reference>
<dbReference type="SUPFAM" id="SSF56935">
    <property type="entry name" value="Porins"/>
    <property type="match status" value="1"/>
</dbReference>
<dbReference type="Gene3D" id="2.170.130.10">
    <property type="entry name" value="TonB-dependent receptor, plug domain"/>
    <property type="match status" value="1"/>
</dbReference>
<keyword evidence="7" id="KW-0998">Cell outer membrane</keyword>
<organism evidence="9 10">
    <name type="scientific">Sulfurimonas hongkongensis</name>
    <dbReference type="NCBI Taxonomy" id="1172190"/>
    <lineage>
        <taxon>Bacteria</taxon>
        <taxon>Pseudomonadati</taxon>
        <taxon>Campylobacterota</taxon>
        <taxon>Epsilonproteobacteria</taxon>
        <taxon>Campylobacterales</taxon>
        <taxon>Sulfurimonadaceae</taxon>
        <taxon>Sulfurimonas</taxon>
    </lineage>
</organism>
<dbReference type="PANTHER" id="PTHR30069:SF29">
    <property type="entry name" value="HEMOGLOBIN AND HEMOGLOBIN-HAPTOGLOBIN-BINDING PROTEIN 1-RELATED"/>
    <property type="match status" value="1"/>
</dbReference>
<dbReference type="PANTHER" id="PTHR30069">
    <property type="entry name" value="TONB-DEPENDENT OUTER MEMBRANE RECEPTOR"/>
    <property type="match status" value="1"/>
</dbReference>
<dbReference type="EMBL" id="AUPZ01000004">
    <property type="protein sequence ID" value="EQB40107.1"/>
    <property type="molecule type" value="Genomic_DNA"/>
</dbReference>
<evidence type="ECO:0000313" key="10">
    <source>
        <dbReference type="Proteomes" id="UP000015520"/>
    </source>
</evidence>
<accession>T0JSZ8</accession>
<feature type="domain" description="TonB-dependent receptor plug" evidence="8">
    <location>
        <begin position="39"/>
        <end position="142"/>
    </location>
</feature>
<keyword evidence="4" id="KW-0812">Transmembrane</keyword>
<keyword evidence="6" id="KW-0472">Membrane</keyword>
<dbReference type="Proteomes" id="UP000015520">
    <property type="component" value="Unassembled WGS sequence"/>
</dbReference>
<comment type="caution">
    <text evidence="9">The sequence shown here is derived from an EMBL/GenBank/DDBJ whole genome shotgun (WGS) entry which is preliminary data.</text>
</comment>
<evidence type="ECO:0000256" key="1">
    <source>
        <dbReference type="ARBA" id="ARBA00004571"/>
    </source>
</evidence>
<evidence type="ECO:0000256" key="4">
    <source>
        <dbReference type="ARBA" id="ARBA00022692"/>
    </source>
</evidence>
<evidence type="ECO:0000313" key="9">
    <source>
        <dbReference type="EMBL" id="EQB40107.1"/>
    </source>
</evidence>
<dbReference type="Gene3D" id="2.40.170.20">
    <property type="entry name" value="TonB-dependent receptor, beta-barrel domain"/>
    <property type="match status" value="1"/>
</dbReference>
<dbReference type="GO" id="GO:0015344">
    <property type="term" value="F:siderophore uptake transmembrane transporter activity"/>
    <property type="evidence" value="ECO:0007669"/>
    <property type="project" value="TreeGrafter"/>
</dbReference>
<proteinExistence type="predicted"/>
<dbReference type="Pfam" id="PF07715">
    <property type="entry name" value="Plug"/>
    <property type="match status" value="1"/>
</dbReference>
<dbReference type="GO" id="GO:0009279">
    <property type="term" value="C:cell outer membrane"/>
    <property type="evidence" value="ECO:0007669"/>
    <property type="project" value="UniProtKB-SubCell"/>
</dbReference>
<sequence length="618" mass="70907">MRLLLLVSFISTFLFAKEVLLDDLLSEYEKSQSLYHQTKQESAGNLILFSRSDLDRMQAYTLNDVLKTIRMFNLEATRTGMTNLSKSGSDQTAFNSVKLFINSHELNSATLGDALTQYGKMSLYFIDHIEVYQMGNSVVFGNEPGSMVIKLYTKEPSRENATSLQTSIDTRGSLTLRAIDAREFDEYSYLANFDVSKNNYKTYDAHGYNLSRDGQRGQVYAKFSKKESFDIEFGATKEKYDSFSGLGNAPLDGHTDATNVYLQATKHFDKNLNFILSLSHERLEVLNKDAVAILTADTPQPKQVDVDIGSHIINAILEKRFVRRNNDLFVCAQIKHQKFDINEYKRDGASVSKNWGPTKRNIFMAYAENLYNINEDNLITISAKLDRYENVDTTSSTEHILRLGYVALFDDSWTLKLFAMKSYVYPTFRQTTFSPYFNINPDLESINNRIYSAELTYKTKKNIVTMSAGEAQAKNMIVFNPFLKKYVNKDKTATFQRAYVRFTHNFDINNKITLEYFKIFQKKYVSSDQGALVQLFNKIGKFDIYNELVYRSDYESAFGEKMAAGYNYTLGVTYTLNKKLDLKLKGENLLNKAHEVRINGVDVPAMERRGLLTMEYTF</sequence>
<evidence type="ECO:0000256" key="3">
    <source>
        <dbReference type="ARBA" id="ARBA00022452"/>
    </source>
</evidence>
<gene>
    <name evidence="9" type="ORF">M947_03535</name>
</gene>
<protein>
    <recommendedName>
        <fullName evidence="8">TonB-dependent receptor plug domain-containing protein</fullName>
    </recommendedName>
</protein>
<evidence type="ECO:0000256" key="2">
    <source>
        <dbReference type="ARBA" id="ARBA00022448"/>
    </source>
</evidence>
<dbReference type="InterPro" id="IPR037066">
    <property type="entry name" value="Plug_dom_sf"/>
</dbReference>
<keyword evidence="3" id="KW-1134">Transmembrane beta strand</keyword>
<evidence type="ECO:0000259" key="8">
    <source>
        <dbReference type="Pfam" id="PF07715"/>
    </source>
</evidence>
<dbReference type="eggNOG" id="COG1629">
    <property type="taxonomic scope" value="Bacteria"/>
</dbReference>
<evidence type="ECO:0000256" key="5">
    <source>
        <dbReference type="ARBA" id="ARBA00022729"/>
    </source>
</evidence>
<comment type="subcellular location">
    <subcellularLocation>
        <location evidence="1">Cell outer membrane</location>
        <topology evidence="1">Multi-pass membrane protein</topology>
    </subcellularLocation>
</comment>
<dbReference type="RefSeq" id="WP_021286981.1">
    <property type="nucleotide sequence ID" value="NZ_AUPZ01000004.1"/>
</dbReference>
<keyword evidence="2" id="KW-0813">Transport</keyword>
<dbReference type="InterPro" id="IPR039426">
    <property type="entry name" value="TonB-dep_rcpt-like"/>
</dbReference>
<keyword evidence="5" id="KW-0732">Signal</keyword>
<keyword evidence="10" id="KW-1185">Reference proteome</keyword>
<dbReference type="GO" id="GO:0044718">
    <property type="term" value="P:siderophore transmembrane transport"/>
    <property type="evidence" value="ECO:0007669"/>
    <property type="project" value="TreeGrafter"/>
</dbReference>
<dbReference type="AlphaFoldDB" id="T0JSZ8"/>
<evidence type="ECO:0000256" key="6">
    <source>
        <dbReference type="ARBA" id="ARBA00023136"/>
    </source>
</evidence>
<dbReference type="InterPro" id="IPR012910">
    <property type="entry name" value="Plug_dom"/>
</dbReference>